<name>A0A7C8QGL3_ORBOL</name>
<evidence type="ECO:0000256" key="2">
    <source>
        <dbReference type="ARBA" id="ARBA00023043"/>
    </source>
</evidence>
<feature type="compositionally biased region" description="Polar residues" evidence="4">
    <location>
        <begin position="154"/>
        <end position="170"/>
    </location>
</feature>
<organism evidence="6 7">
    <name type="scientific">Orbilia oligospora</name>
    <name type="common">Nematode-trapping fungus</name>
    <name type="synonym">Arthrobotrys oligospora</name>
    <dbReference type="NCBI Taxonomy" id="2813651"/>
    <lineage>
        <taxon>Eukaryota</taxon>
        <taxon>Fungi</taxon>
        <taxon>Dikarya</taxon>
        <taxon>Ascomycota</taxon>
        <taxon>Pezizomycotina</taxon>
        <taxon>Orbiliomycetes</taxon>
        <taxon>Orbiliales</taxon>
        <taxon>Orbiliaceae</taxon>
        <taxon>Orbilia</taxon>
    </lineage>
</organism>
<dbReference type="Pfam" id="PF12796">
    <property type="entry name" value="Ank_2"/>
    <property type="match status" value="5"/>
</dbReference>
<dbReference type="EMBL" id="WIWS01000069">
    <property type="protein sequence ID" value="KAF3212422.1"/>
    <property type="molecule type" value="Genomic_DNA"/>
</dbReference>
<reference evidence="6 7" key="1">
    <citation type="submission" date="2019-06" db="EMBL/GenBank/DDBJ databases">
        <authorList>
            <person name="Palmer J.M."/>
        </authorList>
    </citation>
    <scope>NUCLEOTIDE SEQUENCE [LARGE SCALE GENOMIC DNA]</scope>
    <source>
        <strain evidence="6 7">TWF106</strain>
    </source>
</reference>
<feature type="repeat" description="ANK" evidence="3">
    <location>
        <begin position="1390"/>
        <end position="1420"/>
    </location>
</feature>
<feature type="compositionally biased region" description="Polar residues" evidence="4">
    <location>
        <begin position="107"/>
        <end position="138"/>
    </location>
</feature>
<dbReference type="SMART" id="SM00248">
    <property type="entry name" value="ANK"/>
    <property type="match status" value="17"/>
</dbReference>
<keyword evidence="2 3" id="KW-0040">ANK repeat</keyword>
<evidence type="ECO:0000256" key="1">
    <source>
        <dbReference type="ARBA" id="ARBA00022737"/>
    </source>
</evidence>
<dbReference type="InterPro" id="IPR003877">
    <property type="entry name" value="SPRY_dom"/>
</dbReference>
<dbReference type="SMART" id="SM00449">
    <property type="entry name" value="SPRY"/>
    <property type="match status" value="1"/>
</dbReference>
<protein>
    <recommendedName>
        <fullName evidence="5">B30.2/SPRY domain-containing protein</fullName>
    </recommendedName>
</protein>
<dbReference type="InterPro" id="IPR043136">
    <property type="entry name" value="B30.2/SPRY_sf"/>
</dbReference>
<feature type="repeat" description="ANK" evidence="3">
    <location>
        <begin position="1661"/>
        <end position="1685"/>
    </location>
</feature>
<gene>
    <name evidence="6" type="ORF">TWF106_009792</name>
</gene>
<evidence type="ECO:0000256" key="4">
    <source>
        <dbReference type="SAM" id="MobiDB-lite"/>
    </source>
</evidence>
<dbReference type="InterPro" id="IPR036770">
    <property type="entry name" value="Ankyrin_rpt-contain_sf"/>
</dbReference>
<dbReference type="InterPro" id="IPR056884">
    <property type="entry name" value="NPHP3-like_N"/>
</dbReference>
<feature type="repeat" description="ANK" evidence="3">
    <location>
        <begin position="1698"/>
        <end position="1730"/>
    </location>
</feature>
<dbReference type="Pfam" id="PF00622">
    <property type="entry name" value="SPRY"/>
    <property type="match status" value="1"/>
</dbReference>
<dbReference type="Gene3D" id="1.25.40.20">
    <property type="entry name" value="Ankyrin repeat-containing domain"/>
    <property type="match status" value="4"/>
</dbReference>
<feature type="repeat" description="ANK" evidence="3">
    <location>
        <begin position="1192"/>
        <end position="1224"/>
    </location>
</feature>
<comment type="caution">
    <text evidence="6">The sequence shown here is derived from an EMBL/GenBank/DDBJ whole genome shotgun (WGS) entry which is preliminary data.</text>
</comment>
<proteinExistence type="predicted"/>
<dbReference type="Pfam" id="PF24883">
    <property type="entry name" value="NPHP3_N"/>
    <property type="match status" value="1"/>
</dbReference>
<accession>A0A7C8QGL3</accession>
<evidence type="ECO:0000256" key="3">
    <source>
        <dbReference type="PROSITE-ProRule" id="PRU00023"/>
    </source>
</evidence>
<feature type="repeat" description="ANK" evidence="3">
    <location>
        <begin position="1564"/>
        <end position="1596"/>
    </location>
</feature>
<dbReference type="InterPro" id="IPR002110">
    <property type="entry name" value="Ankyrin_rpt"/>
</dbReference>
<feature type="region of interest" description="Disordered" evidence="4">
    <location>
        <begin position="100"/>
        <end position="170"/>
    </location>
</feature>
<dbReference type="Proteomes" id="UP000472727">
    <property type="component" value="Unassembled WGS sequence"/>
</dbReference>
<dbReference type="InterPro" id="IPR013320">
    <property type="entry name" value="ConA-like_dom_sf"/>
</dbReference>
<dbReference type="PROSITE" id="PS50188">
    <property type="entry name" value="B302_SPRY"/>
    <property type="match status" value="1"/>
</dbReference>
<dbReference type="SUPFAM" id="SSF48403">
    <property type="entry name" value="Ankyrin repeat"/>
    <property type="match status" value="3"/>
</dbReference>
<evidence type="ECO:0000313" key="6">
    <source>
        <dbReference type="EMBL" id="KAF3212422.1"/>
    </source>
</evidence>
<dbReference type="CDD" id="cd12885">
    <property type="entry name" value="SPRY_RanBP_like"/>
    <property type="match status" value="1"/>
</dbReference>
<feature type="domain" description="B30.2/SPRY" evidence="5">
    <location>
        <begin position="1937"/>
        <end position="2144"/>
    </location>
</feature>
<feature type="repeat" description="ANK" evidence="3">
    <location>
        <begin position="1421"/>
        <end position="1455"/>
    </location>
</feature>
<dbReference type="PROSITE" id="PS50297">
    <property type="entry name" value="ANK_REP_REGION"/>
    <property type="match status" value="7"/>
</dbReference>
<sequence length="2180" mass="246624">MDNNTSENDHPEDDDSRYRFKLLSLGAHDNGTYMRQQLTSLYGSYYMDLYPGTRICLIGFKSTDFHAIESSNPSSPEAENLSNILPHLIPEALVFESPQFETREPAPQQNSKLSSQQENQDFLSTGYTKAHSETQVQKVASKGREAETIRRQKNQGYPNSKPQDSSESQLHLQSDSIEIEAVKLLESLRIQFCHPGQPWKKLVLASYGIWGIILKRAILLANQNPLYYRIALQTSTLIFFATPHQVPEVEAWENVLLSIIQTCNFKTDDRISNVLSGLSTAATKIYSKFYDILQKYMLINVIEGKGVNGNDLPLVGELGSFGGETESHHVEWRKEQSLATILRFNKHSLDDLDFLRKVFLLRDPRIRDDTINGIKTTFLRDESSYDLYLQFLRILSPSRWLIWGSESFLAQEVDLSDIYPKDFATLEMYDWGANGSSSEIQIIGPPNYGKSHLLKHACQHVKRRTARVLVQYILELDKDTDTSNYGMLVALLRQVISQRPDLFFSIEKIVEEYLLWGTWTETNLWELLSILITNCPSKLSFAVAVDFKQFKEGDSVVSAWLNRLGTFFDKHSTNFLYIFSNEDIVTTENLTSSLSRVVLNLSSEVVPERHDRFAELALEQAIKHTPRLKLLEDRKQLEIRLALRTKLRTLDLWVAATDFYAQILSLYTPHILTPSTIIDGISMGPSSIADLRRHQVQRIKECGELVADWCSLGISWVLKAVRTFRLEELAVALAIDLTDYSLENLDRRISRDLSSDLNVYAGLFLKAENDQIYTICSKYQLEKILEEVDPEHSLKRIDHTQLTKLCLHYLRMILSRPETLGQEWEHCLMYLSSPWQHPTSAVSTSYFRSLGFLDYAVRNWIEHYRQANLLEVTNDIQAEVIEFLNDSLLRDRWLQAYHIADSTRRSAFYTATLPFEVEVTNPSEGIRKASALEVAEYFGFTSLVDKLSKDVVETSKLAYNIRIQNGYHVRTQLFKNISSDEFIRALICNGEISQVKDFIETRQPMEVKLLVLAIHLAVQSGRLDLLHLLPRAECSSTIISESESYLAVPERNILLAAIISGSSSIVEYILKFKNVRDYVTSLDLRDWELDPLLYLELDNIPVLAHIKEIVGRNSPPSQNTALEPVHKPALRHFYFIEKFLGAKPTPIDSEQGSWTPLHFAVGSESFDVVQFVLRARSRGGEIVEFINQKTKTGWTALHIAAALGDANVVEELLRSGANANIDIYIQNTKKETPAEVAVKHGHLQVLKHLLPQANEDRISLLQIAAKAGQLLIVNHLLDWQGGQSNPDTQNLYKAALIEAAKCGYSEIVRVLLSAKVEPNGEAGERRTALHYAAQEDHPEVAKILIAYGANVNSPDSTRNTPLHLATMHDGCDVARVLVENKADVNAENRSKVSPLHLAISRPETVTLLLNNGADVNAKDSRGRSPLIAACMAETPKPKIVELLLEAGADTATPDLMGNTAVYHAIKNDHFDIVRLICGNNRYVEEFQQTLVQKSRWAVEFSRTPMLHYFLERALELQIDITSLRGPTGETLIHAFVASPEFSRLLAEWEPKVQWSRIINELDNDGCTALYDSACYTKLDTARTLLSIGADINLRNENDWTPLHAAYDSAEFSELLISNGADVNAMTSHRYTPLMLACLHGYPTTVEVLLKHHPELEPEDFSGYTALHLSASGGQYEIMRLLLEDGGRSVASISKRDKTGNTPLHIAIKQEHPTVVELLIQKGSDIGAKTDLDETCLDLAMQPAVNPNGEVLRILLAKNKTDNPPLWAEEDLGRLVTKHFNGGLDQRIFPILEAEPGLLTSGVLDPLLLGLMHSWQEFEDTQETIALELLDKGFDPFKTRVGSKLSVFQSAFILREKPRQKFIDACVAKLGQNIKDYGNGFRELRTAIEYRDRLLWRQFLPLLDSASKIRDEDGWTLDHFIYQSQVLDSQPLVKSDRIPESLTITPKSLMLPDVWRRWNRRRDLDVSDRFDISNNGLVVTFTDGNRRDEYDNPTYFACSLRSDHPFPPRDTEKSYFEIEIQSIEAEGGSTELSTVLIGLCGELSFLANAGPGWNLWTLGYHGDDGGVFEEHGNRYRHEGTKFGIGNTVGCGVDYELGDYYFTLDGKIEARFKGDNQFLISRKLYPVVGHWGRACKVLVNFGQKPFKWTVTGHRFGKEETRAASDFCKIGKMTESIIESWMA</sequence>
<evidence type="ECO:0000313" key="7">
    <source>
        <dbReference type="Proteomes" id="UP000472727"/>
    </source>
</evidence>
<keyword evidence="1" id="KW-0677">Repeat</keyword>
<dbReference type="PANTHER" id="PTHR24198:SF165">
    <property type="entry name" value="ANKYRIN REPEAT-CONTAINING PROTEIN-RELATED"/>
    <property type="match status" value="1"/>
</dbReference>
<dbReference type="PROSITE" id="PS50088">
    <property type="entry name" value="ANK_REPEAT"/>
    <property type="match status" value="8"/>
</dbReference>
<feature type="repeat" description="ANK" evidence="3">
    <location>
        <begin position="1324"/>
        <end position="1356"/>
    </location>
</feature>
<dbReference type="InterPro" id="IPR001870">
    <property type="entry name" value="B30.2/SPRY"/>
</dbReference>
<feature type="repeat" description="ANK" evidence="3">
    <location>
        <begin position="1357"/>
        <end position="1389"/>
    </location>
</feature>
<dbReference type="PANTHER" id="PTHR24198">
    <property type="entry name" value="ANKYRIN REPEAT AND PROTEIN KINASE DOMAIN-CONTAINING PROTEIN"/>
    <property type="match status" value="1"/>
</dbReference>
<dbReference type="Gene3D" id="2.60.120.920">
    <property type="match status" value="1"/>
</dbReference>
<dbReference type="InterPro" id="IPR044736">
    <property type="entry name" value="Gid1/RanBPM/SPLA_SPRY"/>
</dbReference>
<dbReference type="PRINTS" id="PR01415">
    <property type="entry name" value="ANKYRIN"/>
</dbReference>
<dbReference type="SUPFAM" id="SSF49899">
    <property type="entry name" value="Concanavalin A-like lectins/glucanases"/>
    <property type="match status" value="1"/>
</dbReference>
<evidence type="ECO:0000259" key="5">
    <source>
        <dbReference type="PROSITE" id="PS50188"/>
    </source>
</evidence>